<comment type="subunit">
    <text evidence="2 9">Heterotetramer of two alpha and two beta chains.</text>
</comment>
<dbReference type="Proteomes" id="UP000189161">
    <property type="component" value="Unassembled WGS sequence"/>
</dbReference>
<feature type="site" description="Involved in the stabilization of negative charge on the oxyanion by the formation of the oxyanion hole" evidence="9">
    <location>
        <position position="116"/>
    </location>
</feature>
<dbReference type="GO" id="GO:0004042">
    <property type="term" value="F:L-glutamate N-acetyltransferase activity"/>
    <property type="evidence" value="ECO:0007669"/>
    <property type="project" value="UniProtKB-UniRule"/>
</dbReference>
<comment type="pathway">
    <text evidence="9">Amino-acid biosynthesis; L-arginine biosynthesis; L-ornithine and N-acetyl-L-glutamate from L-glutamate and N(2)-acetyl-L-ornithine (cyclic): step 1/1.</text>
</comment>
<dbReference type="HAMAP" id="MF_01106">
    <property type="entry name" value="ArgJ"/>
    <property type="match status" value="1"/>
</dbReference>
<evidence type="ECO:0000256" key="3">
    <source>
        <dbReference type="ARBA" id="ARBA00022571"/>
    </source>
</evidence>
<keyword evidence="9" id="KW-0963">Cytoplasm</keyword>
<dbReference type="Gene3D" id="3.10.20.340">
    <property type="entry name" value="ArgJ beta chain, C-terminal domain"/>
    <property type="match status" value="1"/>
</dbReference>
<comment type="catalytic activity">
    <reaction evidence="9">
        <text>N(2)-acetyl-L-ornithine + L-glutamate = N-acetyl-L-glutamate + L-ornithine</text>
        <dbReference type="Rhea" id="RHEA:15349"/>
        <dbReference type="ChEBI" id="CHEBI:29985"/>
        <dbReference type="ChEBI" id="CHEBI:44337"/>
        <dbReference type="ChEBI" id="CHEBI:46911"/>
        <dbReference type="ChEBI" id="CHEBI:57805"/>
        <dbReference type="EC" id="2.3.1.35"/>
    </reaction>
</comment>
<dbReference type="UniPathway" id="UPA00068">
    <property type="reaction ID" value="UER00106"/>
</dbReference>
<dbReference type="AlphaFoldDB" id="A0A1V3J172"/>
<accession>A0A1V3J172</accession>
<feature type="chain" id="PRO_5023475787" description="Arginine biosynthesis bifunctional protein ArgJ beta chain" evidence="9">
    <location>
        <begin position="186"/>
        <end position="399"/>
    </location>
</feature>
<feature type="binding site" evidence="9">
    <location>
        <position position="399"/>
    </location>
    <ligand>
        <name>substrate</name>
    </ligand>
</feature>
<evidence type="ECO:0000313" key="10">
    <source>
        <dbReference type="EMBL" id="OOF48486.1"/>
    </source>
</evidence>
<name>A0A1V3J172_9PAST</name>
<feature type="binding site" evidence="9">
    <location>
        <position position="149"/>
    </location>
    <ligand>
        <name>substrate</name>
    </ligand>
</feature>
<dbReference type="GO" id="GO:0006526">
    <property type="term" value="P:L-arginine biosynthetic process"/>
    <property type="evidence" value="ECO:0007669"/>
    <property type="project" value="UniProtKB-UniRule"/>
</dbReference>
<protein>
    <recommendedName>
        <fullName evidence="9">Arginine biosynthesis bifunctional protein ArgJ</fullName>
    </recommendedName>
    <domain>
        <recommendedName>
            <fullName evidence="9">Glutamate N-acetyltransferase</fullName>
            <ecNumber evidence="9">2.3.1.35</ecNumber>
        </recommendedName>
        <alternativeName>
            <fullName evidence="9">Ornithine acetyltransferase</fullName>
            <shortName evidence="9">OATase</shortName>
        </alternativeName>
        <alternativeName>
            <fullName evidence="9">Ornithine transacetylase</fullName>
        </alternativeName>
    </domain>
    <domain>
        <recommendedName>
            <fullName evidence="9">Amino-acid acetyltransferase</fullName>
            <ecNumber evidence="9">2.3.1.1</ecNumber>
        </recommendedName>
        <alternativeName>
            <fullName evidence="9">N-acetylglutamate synthase</fullName>
            <shortName evidence="9">AGSase</shortName>
        </alternativeName>
    </domain>
    <component>
        <recommendedName>
            <fullName evidence="9">Arginine biosynthesis bifunctional protein ArgJ alpha chain</fullName>
        </recommendedName>
    </component>
    <component>
        <recommendedName>
            <fullName evidence="9">Arginine biosynthesis bifunctional protein ArgJ beta chain</fullName>
        </recommendedName>
    </component>
</protein>
<dbReference type="SUPFAM" id="SSF56266">
    <property type="entry name" value="DmpA/ArgJ-like"/>
    <property type="match status" value="1"/>
</dbReference>
<feature type="binding site" evidence="9">
    <location>
        <position position="186"/>
    </location>
    <ligand>
        <name>substrate</name>
    </ligand>
</feature>
<evidence type="ECO:0000256" key="4">
    <source>
        <dbReference type="ARBA" id="ARBA00022605"/>
    </source>
</evidence>
<feature type="site" description="Cleavage; by autolysis" evidence="9">
    <location>
        <begin position="185"/>
        <end position="186"/>
    </location>
</feature>
<feature type="chain" id="PRO_5023475788" description="Arginine biosynthesis bifunctional protein ArgJ alpha chain" evidence="9">
    <location>
        <begin position="1"/>
        <end position="185"/>
    </location>
</feature>
<evidence type="ECO:0000256" key="7">
    <source>
        <dbReference type="ARBA" id="ARBA00023268"/>
    </source>
</evidence>
<dbReference type="InterPro" id="IPR002813">
    <property type="entry name" value="Arg_biosynth_ArgJ"/>
</dbReference>
<organism evidence="10 11">
    <name type="scientific">Rodentibacter trehalosifermentans</name>
    <dbReference type="NCBI Taxonomy" id="1908263"/>
    <lineage>
        <taxon>Bacteria</taxon>
        <taxon>Pseudomonadati</taxon>
        <taxon>Pseudomonadota</taxon>
        <taxon>Gammaproteobacteria</taxon>
        <taxon>Pasteurellales</taxon>
        <taxon>Pasteurellaceae</taxon>
        <taxon>Rodentibacter</taxon>
    </lineage>
</organism>
<dbReference type="GO" id="GO:0006592">
    <property type="term" value="P:ornithine biosynthetic process"/>
    <property type="evidence" value="ECO:0007669"/>
    <property type="project" value="TreeGrafter"/>
</dbReference>
<dbReference type="NCBIfam" id="TIGR00120">
    <property type="entry name" value="ArgJ"/>
    <property type="match status" value="1"/>
</dbReference>
<dbReference type="GO" id="GO:0005737">
    <property type="term" value="C:cytoplasm"/>
    <property type="evidence" value="ECO:0007669"/>
    <property type="project" value="UniProtKB-SubCell"/>
</dbReference>
<dbReference type="InterPro" id="IPR016117">
    <property type="entry name" value="ArgJ-like_dom_sf"/>
</dbReference>
<evidence type="ECO:0000256" key="8">
    <source>
        <dbReference type="ARBA" id="ARBA00023315"/>
    </source>
</evidence>
<dbReference type="Pfam" id="PF01960">
    <property type="entry name" value="ArgJ"/>
    <property type="match status" value="1"/>
</dbReference>
<comment type="catalytic activity">
    <reaction evidence="9">
        <text>L-glutamate + acetyl-CoA = N-acetyl-L-glutamate + CoA + H(+)</text>
        <dbReference type="Rhea" id="RHEA:24292"/>
        <dbReference type="ChEBI" id="CHEBI:15378"/>
        <dbReference type="ChEBI" id="CHEBI:29985"/>
        <dbReference type="ChEBI" id="CHEBI:44337"/>
        <dbReference type="ChEBI" id="CHEBI:57287"/>
        <dbReference type="ChEBI" id="CHEBI:57288"/>
        <dbReference type="EC" id="2.3.1.1"/>
    </reaction>
</comment>
<dbReference type="FunFam" id="3.30.2330.10:FF:000001">
    <property type="entry name" value="Arginine biosynthesis bifunctional protein ArgJ, mitochondrial"/>
    <property type="match status" value="1"/>
</dbReference>
<comment type="function">
    <text evidence="9">Catalyzes two activities which are involved in the cyclic version of arginine biosynthesis: the synthesis of N-acetylglutamate from glutamate and acetyl-CoA as the acetyl donor, and of ornithine by transacetylation between N(2)-acetylornithine and glutamate.</text>
</comment>
<keyword evidence="7 9" id="KW-0511">Multifunctional enzyme</keyword>
<feature type="binding site" evidence="9">
    <location>
        <position position="272"/>
    </location>
    <ligand>
        <name>substrate</name>
    </ligand>
</feature>
<evidence type="ECO:0000256" key="1">
    <source>
        <dbReference type="ARBA" id="ARBA00006774"/>
    </source>
</evidence>
<sequence length="399" mass="42920">MNKTKWQEQAFCWPKGYSSDAVHAGLRYSKLDLGWVVSDVVANAAGVYTTNKICAAPTSITKNLVKKTQQLQAIVMNSGFANACTGEQGVKDVLLEQQWVSEKLGISADLVGVASTGLIGTALPMDKMRQGIAKLEKTQNDLITQAILTTDTKTKTLCLRIEIEGKPCTITGFAKGSGMIHPNMATMLAFVVTDCAIEANTLQSLLSELTEQTFNQITVDGDTSTNDMVLLMANGKAGHQQINEQSTDYPLIKQAYQFMLTELAKMIAQDGEGATKLIEVNVQGAKTIEEARIAAKSIVGSSLVKSAIFGADPNWGRILSSLGASQIHIDPTLIDVNINQTPIVAKGQAAHFSEKEVSEILKSAVIVIDVFLHIGNAQGQAWGCDLTYEYVNINASYAT</sequence>
<comment type="similarity">
    <text evidence="1 9">Belongs to the ArgJ family.</text>
</comment>
<gene>
    <name evidence="9" type="primary">argJ</name>
    <name evidence="10" type="ORF">BKK52_05860</name>
</gene>
<evidence type="ECO:0000256" key="5">
    <source>
        <dbReference type="ARBA" id="ARBA00022679"/>
    </source>
</evidence>
<keyword evidence="5 9" id="KW-0808">Transferase</keyword>
<dbReference type="Gene3D" id="3.30.2330.10">
    <property type="entry name" value="arginine biosynthesis bifunctional protein suprefamily"/>
    <property type="match status" value="1"/>
</dbReference>
<feature type="site" description="Involved in the stabilization of negative charge on the oxyanion by the formation of the oxyanion hole" evidence="9">
    <location>
        <position position="117"/>
    </location>
</feature>
<comment type="caution">
    <text evidence="10">The sequence shown here is derived from an EMBL/GenBank/DDBJ whole genome shotgun (WGS) entry which is preliminary data.</text>
</comment>
<dbReference type="Gene3D" id="3.60.70.12">
    <property type="entry name" value="L-amino peptidase D-ALA esterase/amidase"/>
    <property type="match status" value="1"/>
</dbReference>
<keyword evidence="4 9" id="KW-0028">Amino-acid biosynthesis</keyword>
<dbReference type="EC" id="2.3.1.35" evidence="9"/>
<dbReference type="GO" id="GO:0004358">
    <property type="term" value="F:L-glutamate N-acetyltransferase activity, acting on acetyl-L-ornithine as donor"/>
    <property type="evidence" value="ECO:0007669"/>
    <property type="project" value="UniProtKB-UniRule"/>
</dbReference>
<evidence type="ECO:0000256" key="2">
    <source>
        <dbReference type="ARBA" id="ARBA00011475"/>
    </source>
</evidence>
<keyword evidence="8 9" id="KW-0012">Acyltransferase</keyword>
<reference evidence="10 11" key="1">
    <citation type="submission" date="2016-10" db="EMBL/GenBank/DDBJ databases">
        <title>Rodentibacter gen. nov. and new species.</title>
        <authorList>
            <person name="Christensen H."/>
        </authorList>
    </citation>
    <scope>NUCLEOTIDE SEQUENCE [LARGE SCALE GENOMIC DNA]</scope>
    <source>
        <strain evidence="10 11">H1987082031</strain>
    </source>
</reference>
<evidence type="ECO:0000256" key="6">
    <source>
        <dbReference type="ARBA" id="ARBA00022813"/>
    </source>
</evidence>
<dbReference type="PANTHER" id="PTHR23100">
    <property type="entry name" value="ARGININE BIOSYNTHESIS BIFUNCTIONAL PROTEIN ARGJ"/>
    <property type="match status" value="1"/>
</dbReference>
<evidence type="ECO:0000313" key="11">
    <source>
        <dbReference type="Proteomes" id="UP000189161"/>
    </source>
</evidence>
<dbReference type="NCBIfam" id="NF003802">
    <property type="entry name" value="PRK05388.1"/>
    <property type="match status" value="1"/>
</dbReference>
<feature type="binding site" evidence="9">
    <location>
        <position position="394"/>
    </location>
    <ligand>
        <name>substrate</name>
    </ligand>
</feature>
<feature type="binding site" evidence="9">
    <location>
        <position position="175"/>
    </location>
    <ligand>
        <name>substrate</name>
    </ligand>
</feature>
<keyword evidence="11" id="KW-1185">Reference proteome</keyword>
<evidence type="ECO:0000256" key="9">
    <source>
        <dbReference type="HAMAP-Rule" id="MF_01106"/>
    </source>
</evidence>
<dbReference type="PANTHER" id="PTHR23100:SF0">
    <property type="entry name" value="ARGININE BIOSYNTHESIS BIFUNCTIONAL PROTEIN ARGJ, MITOCHONDRIAL"/>
    <property type="match status" value="1"/>
</dbReference>
<proteinExistence type="inferred from homology"/>
<dbReference type="RefSeq" id="WP_077478238.1">
    <property type="nucleotide sequence ID" value="NZ_MLHL01000028.1"/>
</dbReference>
<dbReference type="EMBL" id="MLHL01000028">
    <property type="protein sequence ID" value="OOF48486.1"/>
    <property type="molecule type" value="Genomic_DNA"/>
</dbReference>
<dbReference type="CDD" id="cd02152">
    <property type="entry name" value="OAT"/>
    <property type="match status" value="1"/>
</dbReference>
<dbReference type="EC" id="2.3.1.1" evidence="9"/>
<dbReference type="InterPro" id="IPR042195">
    <property type="entry name" value="ArgJ_beta_C"/>
</dbReference>
<dbReference type="FunFam" id="3.10.20.340:FF:000001">
    <property type="entry name" value="Arginine biosynthesis bifunctional protein ArgJ, chloroplastic"/>
    <property type="match status" value="1"/>
</dbReference>
<keyword evidence="3 9" id="KW-0055">Arginine biosynthesis</keyword>
<comment type="subcellular location">
    <subcellularLocation>
        <location evidence="9">Cytoplasm</location>
    </subcellularLocation>
</comment>
<keyword evidence="6 9" id="KW-0068">Autocatalytic cleavage</keyword>
<comment type="pathway">
    <text evidence="9">Amino-acid biosynthesis; L-arginine biosynthesis; N(2)-acetyl-L-ornithine from L-glutamate: step 1/4.</text>
</comment>
<feature type="active site" description="Nucleophile" evidence="9">
    <location>
        <position position="186"/>
    </location>
</feature>